<comment type="caution">
    <text evidence="2">The sequence shown here is derived from an EMBL/GenBank/DDBJ whole genome shotgun (WGS) entry which is preliminary data.</text>
</comment>
<proteinExistence type="predicted"/>
<feature type="transmembrane region" description="Helical" evidence="1">
    <location>
        <begin position="203"/>
        <end position="222"/>
    </location>
</feature>
<dbReference type="EMBL" id="CAJPDS010000032">
    <property type="protein sequence ID" value="CAF9923074.1"/>
    <property type="molecule type" value="Genomic_DNA"/>
</dbReference>
<name>A0A8H3FEG5_9LECA</name>
<accession>A0A8H3FEG5</accession>
<sequence>MPHPSKWGMKEAFFSDMGGFLLQSEEESDFPLDAKQLHFLVSKGYLPLPDLDRREIEERNKVDILLRIITLGQVLWFLINVTGRWAQHLVVTTAELTTVSFILCSLGTTFFWWHKPADAKIGKVIEKKVSIADIFRKENRGVYADADWKLTPLDFVNRNEWWWARLWANWLNILRSMHLTFGTNKRPIDRIADSLQKELGNQAWLIMTGSAACFFSVLFLAWNSSFPTHVEQNLWRAACLLTMGTLLGLTIGAYIWTAPAMKLLVERSSLSKSPRPSKVEGDLDSTRWKRSKNVINKIDSWFECIRNNSVDKDPQLRTPLKLLLPMSLIGFLYNCARLYIIIADILELRSLPANAYATVDWTKFVPHLG</sequence>
<dbReference type="OrthoDB" id="9451547at2759"/>
<reference evidence="2" key="1">
    <citation type="submission" date="2021-03" db="EMBL/GenBank/DDBJ databases">
        <authorList>
            <person name="Tagirdzhanova G."/>
        </authorList>
    </citation>
    <scope>NUCLEOTIDE SEQUENCE</scope>
</reference>
<gene>
    <name evidence="2" type="ORF">HETSPECPRED_005233</name>
</gene>
<dbReference type="Proteomes" id="UP000664521">
    <property type="component" value="Unassembled WGS sequence"/>
</dbReference>
<keyword evidence="1" id="KW-1133">Transmembrane helix</keyword>
<dbReference type="PANTHER" id="PTHR35043">
    <property type="entry name" value="TRANSCRIPTION FACTOR DOMAIN-CONTAINING PROTEIN"/>
    <property type="match status" value="1"/>
</dbReference>
<feature type="transmembrane region" description="Helical" evidence="1">
    <location>
        <begin position="234"/>
        <end position="257"/>
    </location>
</feature>
<dbReference type="PANTHER" id="PTHR35043:SF8">
    <property type="entry name" value="DUF4220 DOMAIN-CONTAINING PROTEIN"/>
    <property type="match status" value="1"/>
</dbReference>
<keyword evidence="1" id="KW-0472">Membrane</keyword>
<dbReference type="AlphaFoldDB" id="A0A8H3FEG5"/>
<keyword evidence="3" id="KW-1185">Reference proteome</keyword>
<evidence type="ECO:0000313" key="2">
    <source>
        <dbReference type="EMBL" id="CAF9923074.1"/>
    </source>
</evidence>
<feature type="transmembrane region" description="Helical" evidence="1">
    <location>
        <begin position="89"/>
        <end position="113"/>
    </location>
</feature>
<evidence type="ECO:0000256" key="1">
    <source>
        <dbReference type="SAM" id="Phobius"/>
    </source>
</evidence>
<organism evidence="2 3">
    <name type="scientific">Heterodermia speciosa</name>
    <dbReference type="NCBI Taxonomy" id="116794"/>
    <lineage>
        <taxon>Eukaryota</taxon>
        <taxon>Fungi</taxon>
        <taxon>Dikarya</taxon>
        <taxon>Ascomycota</taxon>
        <taxon>Pezizomycotina</taxon>
        <taxon>Lecanoromycetes</taxon>
        <taxon>OSLEUM clade</taxon>
        <taxon>Lecanoromycetidae</taxon>
        <taxon>Caliciales</taxon>
        <taxon>Physciaceae</taxon>
        <taxon>Heterodermia</taxon>
    </lineage>
</organism>
<protein>
    <submittedName>
        <fullName evidence="2">Uncharacterized protein</fullName>
    </submittedName>
</protein>
<keyword evidence="1" id="KW-0812">Transmembrane</keyword>
<feature type="transmembrane region" description="Helical" evidence="1">
    <location>
        <begin position="64"/>
        <end position="83"/>
    </location>
</feature>
<evidence type="ECO:0000313" key="3">
    <source>
        <dbReference type="Proteomes" id="UP000664521"/>
    </source>
</evidence>